<evidence type="ECO:0000313" key="3">
    <source>
        <dbReference type="Proteomes" id="UP000314294"/>
    </source>
</evidence>
<protein>
    <submittedName>
        <fullName evidence="2">Uncharacterized protein</fullName>
    </submittedName>
</protein>
<evidence type="ECO:0000313" key="2">
    <source>
        <dbReference type="EMBL" id="TNN55715.1"/>
    </source>
</evidence>
<keyword evidence="3" id="KW-1185">Reference proteome</keyword>
<feature type="compositionally biased region" description="Basic and acidic residues" evidence="1">
    <location>
        <begin position="29"/>
        <end position="39"/>
    </location>
</feature>
<dbReference type="AlphaFoldDB" id="A0A4Z2GRH3"/>
<feature type="compositionally biased region" description="Basic residues" evidence="1">
    <location>
        <begin position="71"/>
        <end position="81"/>
    </location>
</feature>
<reference evidence="2 3" key="1">
    <citation type="submission" date="2019-03" db="EMBL/GenBank/DDBJ databases">
        <title>First draft genome of Liparis tanakae, snailfish: a comprehensive survey of snailfish specific genes.</title>
        <authorList>
            <person name="Kim W."/>
            <person name="Song I."/>
            <person name="Jeong J.-H."/>
            <person name="Kim D."/>
            <person name="Kim S."/>
            <person name="Ryu S."/>
            <person name="Song J.Y."/>
            <person name="Lee S.K."/>
        </authorList>
    </citation>
    <scope>NUCLEOTIDE SEQUENCE [LARGE SCALE GENOMIC DNA]</scope>
    <source>
        <tissue evidence="2">Muscle</tissue>
    </source>
</reference>
<accession>A0A4Z2GRH3</accession>
<proteinExistence type="predicted"/>
<feature type="compositionally biased region" description="Low complexity" evidence="1">
    <location>
        <begin position="57"/>
        <end position="66"/>
    </location>
</feature>
<name>A0A4Z2GRH3_9TELE</name>
<dbReference type="Proteomes" id="UP000314294">
    <property type="component" value="Unassembled WGS sequence"/>
</dbReference>
<dbReference type="EMBL" id="SRLO01000448">
    <property type="protein sequence ID" value="TNN55715.1"/>
    <property type="molecule type" value="Genomic_DNA"/>
</dbReference>
<organism evidence="2 3">
    <name type="scientific">Liparis tanakae</name>
    <name type="common">Tanaka's snailfish</name>
    <dbReference type="NCBI Taxonomy" id="230148"/>
    <lineage>
        <taxon>Eukaryota</taxon>
        <taxon>Metazoa</taxon>
        <taxon>Chordata</taxon>
        <taxon>Craniata</taxon>
        <taxon>Vertebrata</taxon>
        <taxon>Euteleostomi</taxon>
        <taxon>Actinopterygii</taxon>
        <taxon>Neopterygii</taxon>
        <taxon>Teleostei</taxon>
        <taxon>Neoteleostei</taxon>
        <taxon>Acanthomorphata</taxon>
        <taxon>Eupercaria</taxon>
        <taxon>Perciformes</taxon>
        <taxon>Cottioidei</taxon>
        <taxon>Cottales</taxon>
        <taxon>Liparidae</taxon>
        <taxon>Liparis</taxon>
    </lineage>
</organism>
<sequence length="153" mass="16827">MFSRMSRSSSRIRGSFRRRRIVTMSRTITEETGGRKQECRAGASEISLRGTHISLPSSSSSSSSSSTWSRCCRRPKRKRRPRETAFKRHSAPSNKGGRCHGGEAAEMDGRPSVGYSDFFICGGSSGAALALLDTLKTGRRTLPMKIAPLHFKS</sequence>
<evidence type="ECO:0000256" key="1">
    <source>
        <dbReference type="SAM" id="MobiDB-lite"/>
    </source>
</evidence>
<feature type="region of interest" description="Disordered" evidence="1">
    <location>
        <begin position="29"/>
        <end position="105"/>
    </location>
</feature>
<comment type="caution">
    <text evidence="2">The sequence shown here is derived from an EMBL/GenBank/DDBJ whole genome shotgun (WGS) entry which is preliminary data.</text>
</comment>
<gene>
    <name evidence="2" type="ORF">EYF80_034080</name>
</gene>